<protein>
    <submittedName>
        <fullName evidence="2">Uncharacterized protein</fullName>
    </submittedName>
</protein>
<reference evidence="2" key="1">
    <citation type="journal article" date="2020" name="Nature">
        <title>Giant virus diversity and host interactions through global metagenomics.</title>
        <authorList>
            <person name="Schulz F."/>
            <person name="Roux S."/>
            <person name="Paez-Espino D."/>
            <person name="Jungbluth S."/>
            <person name="Walsh D.A."/>
            <person name="Denef V.J."/>
            <person name="McMahon K.D."/>
            <person name="Konstantinidis K.T."/>
            <person name="Eloe-Fadrosh E.A."/>
            <person name="Kyrpides N.C."/>
            <person name="Woyke T."/>
        </authorList>
    </citation>
    <scope>NUCLEOTIDE SEQUENCE</scope>
    <source>
        <strain evidence="2">GVMAG-S-1101172-89</strain>
    </source>
</reference>
<evidence type="ECO:0000313" key="2">
    <source>
        <dbReference type="EMBL" id="QHU12660.1"/>
    </source>
</evidence>
<dbReference type="AlphaFoldDB" id="A0A6C0K764"/>
<keyword evidence="1" id="KW-0812">Transmembrane</keyword>
<accession>A0A6C0K764</accession>
<dbReference type="EMBL" id="MN740808">
    <property type="protein sequence ID" value="QHU12660.1"/>
    <property type="molecule type" value="Genomic_DNA"/>
</dbReference>
<proteinExistence type="predicted"/>
<keyword evidence="1" id="KW-1133">Transmembrane helix</keyword>
<organism evidence="2">
    <name type="scientific">viral metagenome</name>
    <dbReference type="NCBI Taxonomy" id="1070528"/>
    <lineage>
        <taxon>unclassified sequences</taxon>
        <taxon>metagenomes</taxon>
        <taxon>organismal metagenomes</taxon>
    </lineage>
</organism>
<evidence type="ECO:0000256" key="1">
    <source>
        <dbReference type="SAM" id="Phobius"/>
    </source>
</evidence>
<sequence length="175" mass="18715">MSTLLTDLDSSPPVSSKDGDLVDQILKEMNGPPLPSSPANTAVNSYTMAINPTTAHVIGGAHPTPADFAAAMHGVPHSSSMYAEAPALPASAVAHRPYKKSFLQRLGDEFKIPIMISILFFVFSLPMINLLFARYVPCTVQSTGQMTTIGLALKSLTTGATFWLLQRVVVPLFAQ</sequence>
<keyword evidence="1" id="KW-0472">Membrane</keyword>
<feature type="transmembrane region" description="Helical" evidence="1">
    <location>
        <begin position="112"/>
        <end position="132"/>
    </location>
</feature>
<name>A0A6C0K764_9ZZZZ</name>